<protein>
    <recommendedName>
        <fullName evidence="2">Maturation</fullName>
    </recommendedName>
</protein>
<evidence type="ECO:0000313" key="1">
    <source>
        <dbReference type="EMBL" id="QDH90763.1"/>
    </source>
</evidence>
<organism evidence="1">
    <name type="scientific">Leviviridae sp</name>
    <dbReference type="NCBI Taxonomy" id="2027243"/>
    <lineage>
        <taxon>Viruses</taxon>
        <taxon>Riboviria</taxon>
        <taxon>Orthornavirae</taxon>
        <taxon>Lenarviricota</taxon>
        <taxon>Leviviricetes</taxon>
        <taxon>Norzivirales</taxon>
        <taxon>Fiersviridae</taxon>
    </lineage>
</organism>
<sequence>MPYYQEWFVNDLLSDGKFGSDTQPVISDQTFVTGFRNRGPHAYSVSSREVLDTVVDPYAHFLVNTDQRRYFEALKDRGISARLAPDRGHPFELVRHRVDALPRNVKYFNQLWTNAIVGYAGSELNDIHNGNHTAIPAWNSSGLDTFGRQAYARVAPSSVVFDAANFLGELHERLPSFSVNVLKSATRSFRGLGKDYLNVAFGWKPFVDDIIRAGLALAKATEELSSDGHSTYRRYSVPPTLVSRSITSMNSLAADMRAGLGTVSGFLPGSFPVPQKVRGYTTPLSATVSAAGEYQTRWASKSLEQIRWFEGLFTTFYPLGFDPSNYFEKLNILVNTKVTPEVLWNLTPWTWLVDWTLRIGDSIRANQLRANDLLIMHYGYAMETSIYLTESSFSNPTNSAITNYPPQMGMRVTTTRKRRIRANPYGFGIGGAGALSAPQLAILGALGLTKFG</sequence>
<dbReference type="EMBL" id="MN035769">
    <property type="protein sequence ID" value="QDH90763.1"/>
    <property type="molecule type" value="Genomic_RNA"/>
</dbReference>
<accession>A0A514DAX9</accession>
<reference evidence="1" key="1">
    <citation type="submission" date="2019-05" db="EMBL/GenBank/DDBJ databases">
        <title>Metatranscriptomic reconstruction reveals RNA viruses with the potential to shape carbon cycling in soil.</title>
        <authorList>
            <person name="Starr E.P."/>
            <person name="Nuccio E."/>
            <person name="Pett-Ridge J."/>
            <person name="Banfield J.F."/>
            <person name="Firestone M.K."/>
        </authorList>
    </citation>
    <scope>NUCLEOTIDE SEQUENCE</scope>
    <source>
        <strain evidence="1">H1_Rhizo_26_FD_scaffold_1160</strain>
    </source>
</reference>
<proteinExistence type="predicted"/>
<gene>
    <name evidence="1" type="ORF">H1Rhizo26FD1160_000004</name>
</gene>
<name>A0A514DAX9_9VIRU</name>
<evidence type="ECO:0008006" key="2">
    <source>
        <dbReference type="Google" id="ProtNLM"/>
    </source>
</evidence>